<protein>
    <submittedName>
        <fullName evidence="1">Uncharacterized protein</fullName>
    </submittedName>
</protein>
<dbReference type="STRING" id="886293.Sinac_0004"/>
<dbReference type="HOGENOM" id="CLU_1015254_0_0_0"/>
<gene>
    <name evidence="1" type="ordered locus">Sinac_0004</name>
</gene>
<proteinExistence type="predicted"/>
<accession>L0D6L4</accession>
<dbReference type="RefSeq" id="WP_015243653.1">
    <property type="nucleotide sequence ID" value="NC_019892.1"/>
</dbReference>
<dbReference type="OrthoDB" id="9888405at2"/>
<reference evidence="1 2" key="1">
    <citation type="submission" date="2012-02" db="EMBL/GenBank/DDBJ databases">
        <title>Complete sequence of chromosome of Singulisphaera acidiphila DSM 18658.</title>
        <authorList>
            <consortium name="US DOE Joint Genome Institute (JGI-PGF)"/>
            <person name="Lucas S."/>
            <person name="Copeland A."/>
            <person name="Lapidus A."/>
            <person name="Glavina del Rio T."/>
            <person name="Dalin E."/>
            <person name="Tice H."/>
            <person name="Bruce D."/>
            <person name="Goodwin L."/>
            <person name="Pitluck S."/>
            <person name="Peters L."/>
            <person name="Ovchinnikova G."/>
            <person name="Chertkov O."/>
            <person name="Kyrpides N."/>
            <person name="Mavromatis K."/>
            <person name="Ivanova N."/>
            <person name="Brettin T."/>
            <person name="Detter J.C."/>
            <person name="Han C."/>
            <person name="Larimer F."/>
            <person name="Land M."/>
            <person name="Hauser L."/>
            <person name="Markowitz V."/>
            <person name="Cheng J.-F."/>
            <person name="Hugenholtz P."/>
            <person name="Woyke T."/>
            <person name="Wu D."/>
            <person name="Tindall B."/>
            <person name="Pomrenke H."/>
            <person name="Brambilla E."/>
            <person name="Klenk H.-P."/>
            <person name="Eisen J.A."/>
        </authorList>
    </citation>
    <scope>NUCLEOTIDE SEQUENCE [LARGE SCALE GENOMIC DNA]</scope>
    <source>
        <strain evidence="2">ATCC BAA-1392 / DSM 18658 / VKM B-2454 / MOB10</strain>
    </source>
</reference>
<dbReference type="EMBL" id="CP003364">
    <property type="protein sequence ID" value="AGA24468.1"/>
    <property type="molecule type" value="Genomic_DNA"/>
</dbReference>
<dbReference type="Proteomes" id="UP000010798">
    <property type="component" value="Chromosome"/>
</dbReference>
<keyword evidence="2" id="KW-1185">Reference proteome</keyword>
<evidence type="ECO:0000313" key="2">
    <source>
        <dbReference type="Proteomes" id="UP000010798"/>
    </source>
</evidence>
<evidence type="ECO:0000313" key="1">
    <source>
        <dbReference type="EMBL" id="AGA24468.1"/>
    </source>
</evidence>
<organism evidence="1 2">
    <name type="scientific">Singulisphaera acidiphila (strain ATCC BAA-1392 / DSM 18658 / VKM B-2454 / MOB10)</name>
    <dbReference type="NCBI Taxonomy" id="886293"/>
    <lineage>
        <taxon>Bacteria</taxon>
        <taxon>Pseudomonadati</taxon>
        <taxon>Planctomycetota</taxon>
        <taxon>Planctomycetia</taxon>
        <taxon>Isosphaerales</taxon>
        <taxon>Isosphaeraceae</taxon>
        <taxon>Singulisphaera</taxon>
    </lineage>
</organism>
<sequence>MNRLGVEDLEIVGFNGTPQVECGRTLPVVRRKSDKMYCVLRSVGNSASLAWHDEKEATEFVRAKRWTRFHDPLPIPRSCISDGDGQLARQPMVVHAFQALLEMAGRVTWPAWFRDEPFLWRRLDLDRPNESVQAACTSAETVEALMDDWATGIKGRFDARFHQGHQRPALKRVADFMLCAARTRDLRWQAYLRYAMSQEPDRVRPIFDAFIQGEFSDADWPGFLKQIESLSGVLKAVQIPDIRPSSASPTQNTRSKLMNIANQIPIYVMNPAAA</sequence>
<dbReference type="KEGG" id="saci:Sinac_0004"/>
<name>L0D6L4_SINAD</name>
<dbReference type="AlphaFoldDB" id="L0D6L4"/>